<comment type="caution">
    <text evidence="5">The sequence shown here is derived from an EMBL/GenBank/DDBJ whole genome shotgun (WGS) entry which is preliminary data.</text>
</comment>
<name>A0AB34JYN2_PRYPA</name>
<feature type="domain" description="Glycosyl transferase CAP10" evidence="4">
    <location>
        <begin position="408"/>
        <end position="669"/>
    </location>
</feature>
<organism evidence="5 6">
    <name type="scientific">Prymnesium parvum</name>
    <name type="common">Toxic golden alga</name>
    <dbReference type="NCBI Taxonomy" id="97485"/>
    <lineage>
        <taxon>Eukaryota</taxon>
        <taxon>Haptista</taxon>
        <taxon>Haptophyta</taxon>
        <taxon>Prymnesiophyceae</taxon>
        <taxon>Prymnesiales</taxon>
        <taxon>Prymnesiaceae</taxon>
        <taxon>Prymnesium</taxon>
    </lineage>
</organism>
<dbReference type="PANTHER" id="PTHR12203:SF35">
    <property type="entry name" value="PROTEIN O-GLUCOSYLTRANSFERASE 1"/>
    <property type="match status" value="1"/>
</dbReference>
<evidence type="ECO:0000256" key="1">
    <source>
        <dbReference type="ARBA" id="ARBA00010118"/>
    </source>
</evidence>
<evidence type="ECO:0000313" key="5">
    <source>
        <dbReference type="EMBL" id="KAL1527459.1"/>
    </source>
</evidence>
<dbReference type="AlphaFoldDB" id="A0AB34JYN2"/>
<sequence length="681" mass="76077">MEGRECRSDVERVHCWLLLLLLLAAGLLLPRSVSLFEPAQVTLPASSVQLAKGTTPGGGDPHLPSSPSSPSPSSTPPLTGMSLRGTAARRLPVPQPAARCEPPPPRGGATRFDDWVFAADGTSAHSWAAQFRFLASGVADGMRGHLVNRLSSGCVNWRGGGEVRGHCNSEPQDRAAPPSASTELHWLEQPKGTPRVAACVAAERARFRFTLAAEAYLYAGEGGVLRAGACTAHRCDFELLAAPRAEERAEEEHEWFVLRSVATGRYVKLHHAEMPEDPSWNGIHHQEVALKRPRRTAGPSRDRLTAAALEEAARARGQCPLKRGQLAYNTSLWEPVVQRYLEPWVEGNLSATVLDMAYWKSIYGWSRRNALPGVHVSVRGGVVYVKEQVDYRLELFRDMMRSVSRIVQLPDAEFVAHLWDHPKVPRQQPLPIFAHYADEAHRDIPMPAPWSWDTARHAFPQPFTKLPHGCPLNYDQRRAQLYFRGGCNGPTRGWRGPLWRFYPRKRANRISKQMPDKVDAGVYDHCDSAKLSKMEHGWDAQMEKEMWEEGPKKKIESFAANCGFKYLLHIDGNVASSRMASELHVGSTVFKQRSFSSEYFYPLLKPWVHYVPVASNLEDVPAKLKWANENPQMAHSIAAAGQAFAKAHLHETAVACYWWHLLSALGELQNFVPRTKGFHPI</sequence>
<dbReference type="GO" id="GO:0016740">
    <property type="term" value="F:transferase activity"/>
    <property type="evidence" value="ECO:0007669"/>
    <property type="project" value="UniProtKB-KW"/>
</dbReference>
<proteinExistence type="inferred from homology"/>
<dbReference type="InterPro" id="IPR006598">
    <property type="entry name" value="CAP10"/>
</dbReference>
<gene>
    <name evidence="5" type="ORF">AB1Y20_016124</name>
</gene>
<evidence type="ECO:0000256" key="2">
    <source>
        <dbReference type="ARBA" id="ARBA00022679"/>
    </source>
</evidence>
<evidence type="ECO:0000256" key="3">
    <source>
        <dbReference type="SAM" id="MobiDB-lite"/>
    </source>
</evidence>
<keyword evidence="6" id="KW-1185">Reference proteome</keyword>
<keyword evidence="2" id="KW-0808">Transferase</keyword>
<evidence type="ECO:0000313" key="6">
    <source>
        <dbReference type="Proteomes" id="UP001515480"/>
    </source>
</evidence>
<dbReference type="Proteomes" id="UP001515480">
    <property type="component" value="Unassembled WGS sequence"/>
</dbReference>
<comment type="similarity">
    <text evidence="1">Belongs to the glycosyltransferase 90 family.</text>
</comment>
<dbReference type="Pfam" id="PF05686">
    <property type="entry name" value="Glyco_transf_90"/>
    <property type="match status" value="1"/>
</dbReference>
<dbReference type="SMART" id="SM00672">
    <property type="entry name" value="CAP10"/>
    <property type="match status" value="1"/>
</dbReference>
<protein>
    <recommendedName>
        <fullName evidence="4">Glycosyl transferase CAP10 domain-containing protein</fullName>
    </recommendedName>
</protein>
<dbReference type="InterPro" id="IPR051091">
    <property type="entry name" value="O-Glucosyltr/Glycosyltrsf_90"/>
</dbReference>
<evidence type="ECO:0000259" key="4">
    <source>
        <dbReference type="SMART" id="SM00672"/>
    </source>
</evidence>
<dbReference type="PANTHER" id="PTHR12203">
    <property type="entry name" value="KDEL LYS-ASP-GLU-LEU CONTAINING - RELATED"/>
    <property type="match status" value="1"/>
</dbReference>
<dbReference type="EMBL" id="JBGBPQ010000003">
    <property type="protein sequence ID" value="KAL1527459.1"/>
    <property type="molecule type" value="Genomic_DNA"/>
</dbReference>
<feature type="region of interest" description="Disordered" evidence="3">
    <location>
        <begin position="50"/>
        <end position="82"/>
    </location>
</feature>
<accession>A0AB34JYN2</accession>
<reference evidence="5 6" key="1">
    <citation type="journal article" date="2024" name="Science">
        <title>Giant polyketide synthase enzymes in the biosynthesis of giant marine polyether toxins.</title>
        <authorList>
            <person name="Fallon T.R."/>
            <person name="Shende V.V."/>
            <person name="Wierzbicki I.H."/>
            <person name="Pendleton A.L."/>
            <person name="Watervoot N.F."/>
            <person name="Auber R.P."/>
            <person name="Gonzalez D.J."/>
            <person name="Wisecaver J.H."/>
            <person name="Moore B.S."/>
        </authorList>
    </citation>
    <scope>NUCLEOTIDE SEQUENCE [LARGE SCALE GENOMIC DNA]</scope>
    <source>
        <strain evidence="5 6">12B1</strain>
    </source>
</reference>